<dbReference type="GO" id="GO:0006281">
    <property type="term" value="P:DNA repair"/>
    <property type="evidence" value="ECO:0007669"/>
    <property type="project" value="UniProtKB-KW"/>
</dbReference>
<evidence type="ECO:0000256" key="4">
    <source>
        <dbReference type="ARBA" id="ARBA00023125"/>
    </source>
</evidence>
<dbReference type="InterPro" id="IPR018552">
    <property type="entry name" value="CENP-X"/>
</dbReference>
<keyword evidence="3" id="KW-0227">DNA damage</keyword>
<dbReference type="GO" id="GO:0031297">
    <property type="term" value="P:replication fork processing"/>
    <property type="evidence" value="ECO:0007669"/>
    <property type="project" value="TreeGrafter"/>
</dbReference>
<dbReference type="PANTHER" id="PTHR28680">
    <property type="entry name" value="CENTROMERE PROTEIN X"/>
    <property type="match status" value="1"/>
</dbReference>
<sequence length="124" mass="14184">MRTGLFLILRYQLGSEYMSLGEIMTEKKEDRIEPATIGRLFQAVAFPDPDNTRITKKTLDMVSEYIELFTEEAITRANQCRIEQEQQVARNYEVEAGEKKKVQDGGVIDSRHLEAIAGLLVLDF</sequence>
<dbReference type="CDD" id="cd22921">
    <property type="entry name" value="HFD_CENP-X"/>
    <property type="match status" value="1"/>
</dbReference>
<keyword evidence="6" id="KW-0539">Nucleus</keyword>
<comment type="similarity">
    <text evidence="2">Belongs to the CENP-X/MHF2 family.</text>
</comment>
<dbReference type="GO" id="GO:0000712">
    <property type="term" value="P:resolution of meiotic recombination intermediates"/>
    <property type="evidence" value="ECO:0007669"/>
    <property type="project" value="TreeGrafter"/>
</dbReference>
<dbReference type="InterPro" id="IPR009072">
    <property type="entry name" value="Histone-fold"/>
</dbReference>
<evidence type="ECO:0000256" key="1">
    <source>
        <dbReference type="ARBA" id="ARBA00004123"/>
    </source>
</evidence>
<protein>
    <submittedName>
        <fullName evidence="7">Uncharacterized protein</fullName>
    </submittedName>
</protein>
<evidence type="ECO:0000256" key="3">
    <source>
        <dbReference type="ARBA" id="ARBA00022763"/>
    </source>
</evidence>
<dbReference type="PANTHER" id="PTHR28680:SF1">
    <property type="entry name" value="CENTROMERE PROTEIN X"/>
    <property type="match status" value="1"/>
</dbReference>
<comment type="caution">
    <text evidence="7">The sequence shown here is derived from an EMBL/GenBank/DDBJ whole genome shotgun (WGS) entry which is preliminary data.</text>
</comment>
<evidence type="ECO:0000256" key="2">
    <source>
        <dbReference type="ARBA" id="ARBA00009359"/>
    </source>
</evidence>
<dbReference type="GO" id="GO:0051382">
    <property type="term" value="P:kinetochore assembly"/>
    <property type="evidence" value="ECO:0007669"/>
    <property type="project" value="InterPro"/>
</dbReference>
<dbReference type="GO" id="GO:0003677">
    <property type="term" value="F:DNA binding"/>
    <property type="evidence" value="ECO:0007669"/>
    <property type="project" value="UniProtKB-KW"/>
</dbReference>
<dbReference type="GO" id="GO:0071821">
    <property type="term" value="C:FANCM-MHF complex"/>
    <property type="evidence" value="ECO:0007669"/>
    <property type="project" value="TreeGrafter"/>
</dbReference>
<reference evidence="7 8" key="1">
    <citation type="journal article" date="2020" name="Appl. Microbiol. Biotechnol.">
        <title>Targeted gene deletion in Brettanomyces bruxellensis with an expression-free CRISPR-Cas9 system.</title>
        <authorList>
            <person name="Varela C."/>
            <person name="Bartel C."/>
            <person name="Onetto C."/>
            <person name="Borneman A."/>
        </authorList>
    </citation>
    <scope>NUCLEOTIDE SEQUENCE [LARGE SCALE GENOMIC DNA]</scope>
    <source>
        <strain evidence="7 8">AWRI1613</strain>
    </source>
</reference>
<accession>A0A8H6BA02</accession>
<dbReference type="Proteomes" id="UP000568158">
    <property type="component" value="Unassembled WGS sequence"/>
</dbReference>
<comment type="subcellular location">
    <subcellularLocation>
        <location evidence="1">Nucleus</location>
    </subcellularLocation>
</comment>
<evidence type="ECO:0000313" key="7">
    <source>
        <dbReference type="EMBL" id="KAF6007938.1"/>
    </source>
</evidence>
<evidence type="ECO:0000313" key="8">
    <source>
        <dbReference type="Proteomes" id="UP000568158"/>
    </source>
</evidence>
<evidence type="ECO:0000256" key="5">
    <source>
        <dbReference type="ARBA" id="ARBA00023204"/>
    </source>
</evidence>
<name>A0A8H6BA02_DEKBR</name>
<organism evidence="7 8">
    <name type="scientific">Dekkera bruxellensis</name>
    <name type="common">Brettanomyces custersii</name>
    <dbReference type="NCBI Taxonomy" id="5007"/>
    <lineage>
        <taxon>Eukaryota</taxon>
        <taxon>Fungi</taxon>
        <taxon>Dikarya</taxon>
        <taxon>Ascomycota</taxon>
        <taxon>Saccharomycotina</taxon>
        <taxon>Pichiomycetes</taxon>
        <taxon>Pichiales</taxon>
        <taxon>Pichiaceae</taxon>
        <taxon>Brettanomyces</taxon>
    </lineage>
</organism>
<keyword evidence="5" id="KW-0234">DNA repair</keyword>
<keyword evidence="4" id="KW-0238">DNA-binding</keyword>
<dbReference type="Gene3D" id="1.10.20.10">
    <property type="entry name" value="Histone, subunit A"/>
    <property type="match status" value="1"/>
</dbReference>
<evidence type="ECO:0000256" key="6">
    <source>
        <dbReference type="ARBA" id="ARBA00023242"/>
    </source>
</evidence>
<dbReference type="AlphaFoldDB" id="A0A8H6BA02"/>
<gene>
    <name evidence="7" type="ORF">HII12_004350</name>
</gene>
<dbReference type="GO" id="GO:0046982">
    <property type="term" value="F:protein heterodimerization activity"/>
    <property type="evidence" value="ECO:0007669"/>
    <property type="project" value="InterPro"/>
</dbReference>
<proteinExistence type="inferred from homology"/>
<dbReference type="EMBL" id="JABCYN010000040">
    <property type="protein sequence ID" value="KAF6007938.1"/>
    <property type="molecule type" value="Genomic_DNA"/>
</dbReference>
<dbReference type="Pfam" id="PF09415">
    <property type="entry name" value="CENP-X"/>
    <property type="match status" value="1"/>
</dbReference>